<dbReference type="AlphaFoldDB" id="A0A494J6D4"/>
<accession>A0A494J6D4</accession>
<reference evidence="3" key="2">
    <citation type="submission" date="2016-06" db="EMBL/GenBank/DDBJ databases">
        <authorList>
            <person name="Nicholson A.C."/>
        </authorList>
    </citation>
    <scope>NUCLEOTIDE SEQUENCE [LARGE SCALE GENOMIC DNA]</scope>
    <source>
        <strain evidence="3">E6809</strain>
    </source>
</reference>
<evidence type="ECO:0000256" key="1">
    <source>
        <dbReference type="SAM" id="SignalP"/>
    </source>
</evidence>
<dbReference type="InterPro" id="IPR011990">
    <property type="entry name" value="TPR-like_helical_dom_sf"/>
</dbReference>
<sequence length="170" mass="19187">MNKNKNKMKSVKQIVIGMLLLGSVNVAYAQTTDSTKQSQPTDQTKQQDNNALVKEAIAYQDKQDWNNALATWKKVSASIPEWAPAYYGQGYVYQSLKDKANAQASFEKFIATVKPEEVEANKQNLAYAHMYVAFALYETNKEEAKKHIAKALEYDPNNEDAKKLSKSINQ</sequence>
<dbReference type="Proteomes" id="UP000189738">
    <property type="component" value="Chromosome"/>
</dbReference>
<proteinExistence type="predicted"/>
<evidence type="ECO:0000313" key="4">
    <source>
        <dbReference type="Proteomes" id="UP000189738"/>
    </source>
</evidence>
<organism evidence="3">
    <name type="scientific">Elizabethkingia anophelis</name>
    <dbReference type="NCBI Taxonomy" id="1117645"/>
    <lineage>
        <taxon>Bacteria</taxon>
        <taxon>Pseudomonadati</taxon>
        <taxon>Bacteroidota</taxon>
        <taxon>Flavobacteriia</taxon>
        <taxon>Flavobacteriales</taxon>
        <taxon>Weeksellaceae</taxon>
        <taxon>Elizabethkingia</taxon>
    </lineage>
</organism>
<feature type="chain" id="PRO_5043193523" evidence="1">
    <location>
        <begin position="30"/>
        <end position="170"/>
    </location>
</feature>
<protein>
    <submittedName>
        <fullName evidence="3">Uncharacterized protein</fullName>
    </submittedName>
</protein>
<dbReference type="EMBL" id="CP014339">
    <property type="protein sequence ID" value="AQX49260.1"/>
    <property type="molecule type" value="Genomic_DNA"/>
</dbReference>
<dbReference type="Gene3D" id="1.25.40.10">
    <property type="entry name" value="Tetratricopeptide repeat domain"/>
    <property type="match status" value="1"/>
</dbReference>
<dbReference type="SUPFAM" id="SSF48452">
    <property type="entry name" value="TPR-like"/>
    <property type="match status" value="1"/>
</dbReference>
<name>A0A494J6D4_9FLAO</name>
<evidence type="ECO:0000313" key="2">
    <source>
        <dbReference type="EMBL" id="AQX49260.1"/>
    </source>
</evidence>
<keyword evidence="1" id="KW-0732">Signal</keyword>
<feature type="signal peptide" evidence="1">
    <location>
        <begin position="1"/>
        <end position="29"/>
    </location>
</feature>
<dbReference type="RefSeq" id="WP_078691401.1">
    <property type="nucleotide sequence ID" value="NZ_CP014339.1"/>
</dbReference>
<reference evidence="2 4" key="1">
    <citation type="submission" date="2016-02" db="EMBL/GenBank/DDBJ databases">
        <authorList>
            <person name="Nicholson A.C."/>
            <person name="Humrighouse B.W."/>
            <person name="Loparev V."/>
            <person name="Emery B."/>
            <person name="Graziano J."/>
            <person name="McQuiston J.R."/>
        </authorList>
    </citation>
    <scope>NUCLEOTIDE SEQUENCE [LARGE SCALE GENOMIC DNA]</scope>
    <source>
        <strain evidence="2 4">E6809</strain>
    </source>
</reference>
<dbReference type="EMBL" id="MAHS01000010">
    <property type="protein sequence ID" value="OPB48995.1"/>
    <property type="molecule type" value="Genomic_DNA"/>
</dbReference>
<dbReference type="InterPro" id="IPR019734">
    <property type="entry name" value="TPR_rpt"/>
</dbReference>
<evidence type="ECO:0000313" key="3">
    <source>
        <dbReference type="EMBL" id="OPB48995.1"/>
    </source>
</evidence>
<gene>
    <name evidence="2" type="ORF">AYC66_00540</name>
    <name evidence="3" type="ORF">BAY09_02870</name>
</gene>
<dbReference type="Pfam" id="PF13181">
    <property type="entry name" value="TPR_8"/>
    <property type="match status" value="2"/>
</dbReference>